<reference evidence="2" key="1">
    <citation type="submission" date="2018-05" db="EMBL/GenBank/DDBJ databases">
        <authorList>
            <person name="Lanie J.A."/>
            <person name="Ng W.-L."/>
            <person name="Kazmierczak K.M."/>
            <person name="Andrzejewski T.M."/>
            <person name="Davidsen T.M."/>
            <person name="Wayne K.J."/>
            <person name="Tettelin H."/>
            <person name="Glass J.I."/>
            <person name="Rusch D."/>
            <person name="Podicherti R."/>
            <person name="Tsui H.-C.T."/>
            <person name="Winkler M.E."/>
        </authorList>
    </citation>
    <scope>NUCLEOTIDE SEQUENCE</scope>
</reference>
<dbReference type="Pfam" id="PF16363">
    <property type="entry name" value="GDP_Man_Dehyd"/>
    <property type="match status" value="1"/>
</dbReference>
<gene>
    <name evidence="2" type="ORF">METZ01_LOCUS183267</name>
</gene>
<evidence type="ECO:0000313" key="2">
    <source>
        <dbReference type="EMBL" id="SVB30413.1"/>
    </source>
</evidence>
<dbReference type="PANTHER" id="PTHR43000">
    <property type="entry name" value="DTDP-D-GLUCOSE 4,6-DEHYDRATASE-RELATED"/>
    <property type="match status" value="1"/>
</dbReference>
<dbReference type="Gene3D" id="3.40.50.720">
    <property type="entry name" value="NAD(P)-binding Rossmann-like Domain"/>
    <property type="match status" value="1"/>
</dbReference>
<accession>A0A382CYK2</accession>
<organism evidence="2">
    <name type="scientific">marine metagenome</name>
    <dbReference type="NCBI Taxonomy" id="408172"/>
    <lineage>
        <taxon>unclassified sequences</taxon>
        <taxon>metagenomes</taxon>
        <taxon>ecological metagenomes</taxon>
    </lineage>
</organism>
<dbReference type="Gene3D" id="3.90.25.10">
    <property type="entry name" value="UDP-galactose 4-epimerase, domain 1"/>
    <property type="match status" value="1"/>
</dbReference>
<feature type="domain" description="NAD(P)-binding" evidence="1">
    <location>
        <begin position="5"/>
        <end position="265"/>
    </location>
</feature>
<dbReference type="InterPro" id="IPR036291">
    <property type="entry name" value="NAD(P)-bd_dom_sf"/>
</dbReference>
<evidence type="ECO:0000259" key="1">
    <source>
        <dbReference type="Pfam" id="PF16363"/>
    </source>
</evidence>
<dbReference type="EMBL" id="UINC01036442">
    <property type="protein sequence ID" value="SVB30413.1"/>
    <property type="molecule type" value="Genomic_DNA"/>
</dbReference>
<dbReference type="AlphaFoldDB" id="A0A382CYK2"/>
<dbReference type="InterPro" id="IPR016040">
    <property type="entry name" value="NAD(P)-bd_dom"/>
</dbReference>
<protein>
    <recommendedName>
        <fullName evidence="1">NAD(P)-binding domain-containing protein</fullName>
    </recommendedName>
</protein>
<sequence length="285" mass="32231">MKIILVTGGLGFIGSNFLNSYVPSNLDKKIINIDSESYASSFESTKNLTNYSNYKYLNIDITHQSDINSLFNSYEFDIIIHFAAESHVDNSIKDPLSFAKSNIIGTLNLLQAFNNYRNLKSKLFYHVSTDEVYGSTLNNSFDEMSKYDPSSPYSASKAASDHFVKAFYKTYNTPIILSNCSNNYGPWQYKEKLIPVVINSILKKNNIPVYGNGKNIRDWIYIDDHISAINLILDKGVIGESYCIGSNNEISNIDLIKKICKISDNFLDNNSNSFDLIEYVNDRPG</sequence>
<dbReference type="SUPFAM" id="SSF51735">
    <property type="entry name" value="NAD(P)-binding Rossmann-fold domains"/>
    <property type="match status" value="1"/>
</dbReference>
<name>A0A382CYK2_9ZZZZ</name>
<feature type="non-terminal residue" evidence="2">
    <location>
        <position position="285"/>
    </location>
</feature>
<proteinExistence type="predicted"/>